<evidence type="ECO:0000313" key="3">
    <source>
        <dbReference type="Proteomes" id="UP000020077"/>
    </source>
</evidence>
<proteinExistence type="predicted"/>
<reference evidence="2 3" key="1">
    <citation type="submission" date="2014-02" db="EMBL/GenBank/DDBJ databases">
        <title>Expanding our view of genomic diversity in Candidatus Accumulibacter clades.</title>
        <authorList>
            <person name="Skennerton C.T."/>
            <person name="Barr J.J."/>
            <person name="Slater F.R."/>
            <person name="Bond P.L."/>
            <person name="Tyson G.W."/>
        </authorList>
    </citation>
    <scope>NUCLEOTIDE SEQUENCE [LARGE SCALE GENOMIC DNA]</scope>
    <source>
        <strain evidence="3">BA-91</strain>
    </source>
</reference>
<feature type="region of interest" description="Disordered" evidence="1">
    <location>
        <begin position="1"/>
        <end position="59"/>
    </location>
</feature>
<accession>A0A080LWE1</accession>
<dbReference type="Proteomes" id="UP000020077">
    <property type="component" value="Unassembled WGS sequence"/>
</dbReference>
<dbReference type="AlphaFoldDB" id="A0A080LWE1"/>
<organism evidence="2 3">
    <name type="scientific">Candidatus Accumulibacter phosphatis</name>
    <dbReference type="NCBI Taxonomy" id="327160"/>
    <lineage>
        <taxon>Bacteria</taxon>
        <taxon>Pseudomonadati</taxon>
        <taxon>Pseudomonadota</taxon>
        <taxon>Betaproteobacteria</taxon>
        <taxon>Candidatus Accumulibacter</taxon>
    </lineage>
</organism>
<sequence>MEILNAFPPAGTPEPTVSIPFFSTSPTFGSDYTLSLPPAARREESHNTIDPGTPDEELA</sequence>
<gene>
    <name evidence="2" type="ORF">AW09_001798</name>
</gene>
<name>A0A080LWE1_9PROT</name>
<evidence type="ECO:0000313" key="2">
    <source>
        <dbReference type="EMBL" id="KFB72981.1"/>
    </source>
</evidence>
<dbReference type="EMBL" id="JDVG02000307">
    <property type="protein sequence ID" value="KFB72981.1"/>
    <property type="molecule type" value="Genomic_DNA"/>
</dbReference>
<comment type="caution">
    <text evidence="2">The sequence shown here is derived from an EMBL/GenBank/DDBJ whole genome shotgun (WGS) entry which is preliminary data.</text>
</comment>
<feature type="compositionally biased region" description="Polar residues" evidence="1">
    <location>
        <begin position="21"/>
        <end position="33"/>
    </location>
</feature>
<protein>
    <submittedName>
        <fullName evidence="2">Uncharacterized protein</fullName>
    </submittedName>
</protein>
<evidence type="ECO:0000256" key="1">
    <source>
        <dbReference type="SAM" id="MobiDB-lite"/>
    </source>
</evidence>